<dbReference type="CDD" id="cd00032">
    <property type="entry name" value="CASc"/>
    <property type="match status" value="1"/>
</dbReference>
<dbReference type="GO" id="GO:0005737">
    <property type="term" value="C:cytoplasm"/>
    <property type="evidence" value="ECO:0007669"/>
    <property type="project" value="UniProtKB-SubCell"/>
</dbReference>
<reference evidence="21 22" key="1">
    <citation type="submission" date="2021-06" db="EMBL/GenBank/DDBJ databases">
        <title>Chromosome-level genome assembly of the red-tail catfish (Hemibagrus wyckioides).</title>
        <authorList>
            <person name="Shao F."/>
        </authorList>
    </citation>
    <scope>NUCLEOTIDE SEQUENCE [LARGE SCALE GENOMIC DNA]</scope>
    <source>
        <strain evidence="21">EC202008001</strain>
        <tissue evidence="21">Blood</tissue>
    </source>
</reference>
<dbReference type="PROSITE" id="PS50168">
    <property type="entry name" value="DED"/>
    <property type="match status" value="2"/>
</dbReference>
<keyword evidence="5" id="KW-0597">Phosphoprotein</keyword>
<keyword evidence="7" id="KW-0053">Apoptosis</keyword>
<dbReference type="InterPro" id="IPR029030">
    <property type="entry name" value="Caspase-like_dom_sf"/>
</dbReference>
<evidence type="ECO:0000313" key="22">
    <source>
        <dbReference type="Proteomes" id="UP000824219"/>
    </source>
</evidence>
<dbReference type="EC" id="3.4.22.61" evidence="14"/>
<dbReference type="Gene3D" id="1.10.533.10">
    <property type="entry name" value="Death Domain, Fas"/>
    <property type="match status" value="2"/>
</dbReference>
<keyword evidence="12" id="KW-0539">Nucleus</keyword>
<dbReference type="PROSITE" id="PS50207">
    <property type="entry name" value="CASPASE_P10"/>
    <property type="match status" value="1"/>
</dbReference>
<dbReference type="InterPro" id="IPR001875">
    <property type="entry name" value="DED_dom"/>
</dbReference>
<dbReference type="OrthoDB" id="6114029at2759"/>
<keyword evidence="4" id="KW-0963">Cytoplasm</keyword>
<dbReference type="PRINTS" id="PR00376">
    <property type="entry name" value="IL1BCENZYME"/>
</dbReference>
<feature type="domain" description="DED" evidence="18">
    <location>
        <begin position="96"/>
        <end position="163"/>
    </location>
</feature>
<feature type="region of interest" description="Disordered" evidence="17">
    <location>
        <begin position="184"/>
        <end position="203"/>
    </location>
</feature>
<dbReference type="SMART" id="SM00031">
    <property type="entry name" value="DED"/>
    <property type="match status" value="2"/>
</dbReference>
<keyword evidence="6" id="KW-0645">Protease</keyword>
<accession>A0A9D3SN95</accession>
<dbReference type="PROSITE" id="PS50208">
    <property type="entry name" value="CASPASE_P20"/>
    <property type="match status" value="1"/>
</dbReference>
<dbReference type="SUPFAM" id="SSF52129">
    <property type="entry name" value="Caspase-like"/>
    <property type="match status" value="1"/>
</dbReference>
<keyword evidence="8" id="KW-0677">Repeat</keyword>
<feature type="domain" description="Caspase family p20" evidence="20">
    <location>
        <begin position="294"/>
        <end position="419"/>
    </location>
</feature>
<evidence type="ECO:0000256" key="16">
    <source>
        <dbReference type="RuleBase" id="RU003971"/>
    </source>
</evidence>
<evidence type="ECO:0000256" key="5">
    <source>
        <dbReference type="ARBA" id="ARBA00022553"/>
    </source>
</evidence>
<keyword evidence="11" id="KW-0865">Zymogen</keyword>
<dbReference type="GO" id="GO:0006508">
    <property type="term" value="P:proteolysis"/>
    <property type="evidence" value="ECO:0007669"/>
    <property type="project" value="UniProtKB-KW"/>
</dbReference>
<dbReference type="Gene3D" id="3.40.50.1460">
    <property type="match status" value="1"/>
</dbReference>
<evidence type="ECO:0000259" key="18">
    <source>
        <dbReference type="PROSITE" id="PS50168"/>
    </source>
</evidence>
<dbReference type="InterPro" id="IPR001309">
    <property type="entry name" value="Pept_C14_p20"/>
</dbReference>
<dbReference type="GO" id="GO:0004197">
    <property type="term" value="F:cysteine-type endopeptidase activity"/>
    <property type="evidence" value="ECO:0007669"/>
    <property type="project" value="InterPro"/>
</dbReference>
<organism evidence="21 22">
    <name type="scientific">Hemibagrus wyckioides</name>
    <dbReference type="NCBI Taxonomy" id="337641"/>
    <lineage>
        <taxon>Eukaryota</taxon>
        <taxon>Metazoa</taxon>
        <taxon>Chordata</taxon>
        <taxon>Craniata</taxon>
        <taxon>Vertebrata</taxon>
        <taxon>Euteleostomi</taxon>
        <taxon>Actinopterygii</taxon>
        <taxon>Neopterygii</taxon>
        <taxon>Teleostei</taxon>
        <taxon>Ostariophysi</taxon>
        <taxon>Siluriformes</taxon>
        <taxon>Bagridae</taxon>
        <taxon>Hemibagrus</taxon>
    </lineage>
</organism>
<evidence type="ECO:0000256" key="2">
    <source>
        <dbReference type="ARBA" id="ARBA00004496"/>
    </source>
</evidence>
<dbReference type="PANTHER" id="PTHR48169:SF7">
    <property type="entry name" value="CASPASE 10"/>
    <property type="match status" value="1"/>
</dbReference>
<evidence type="ECO:0000256" key="12">
    <source>
        <dbReference type="ARBA" id="ARBA00023242"/>
    </source>
</evidence>
<dbReference type="GO" id="GO:0032991">
    <property type="term" value="C:protein-containing complex"/>
    <property type="evidence" value="ECO:0007669"/>
    <property type="project" value="UniProtKB-ARBA"/>
</dbReference>
<comment type="subcellular location">
    <subcellularLocation>
        <location evidence="2">Cytoplasm</location>
    </subcellularLocation>
    <subcellularLocation>
        <location evidence="1">Nucleus</location>
    </subcellularLocation>
</comment>
<name>A0A9D3SN95_9TELE</name>
<feature type="domain" description="DED" evidence="18">
    <location>
        <begin position="8"/>
        <end position="85"/>
    </location>
</feature>
<proteinExistence type="inferred from homology"/>
<evidence type="ECO:0000256" key="8">
    <source>
        <dbReference type="ARBA" id="ARBA00022737"/>
    </source>
</evidence>
<evidence type="ECO:0000256" key="11">
    <source>
        <dbReference type="ARBA" id="ARBA00023145"/>
    </source>
</evidence>
<keyword evidence="22" id="KW-1185">Reference proteome</keyword>
<dbReference type="InterPro" id="IPR015917">
    <property type="entry name" value="Pept_C14A"/>
</dbReference>
<dbReference type="SMART" id="SM00115">
    <property type="entry name" value="CASc"/>
    <property type="match status" value="1"/>
</dbReference>
<dbReference type="EMBL" id="JAHKSW010000006">
    <property type="protein sequence ID" value="KAG7331071.1"/>
    <property type="molecule type" value="Genomic_DNA"/>
</dbReference>
<feature type="domain" description="Caspase family p10" evidence="19">
    <location>
        <begin position="448"/>
        <end position="535"/>
    </location>
</feature>
<dbReference type="GO" id="GO:0005634">
    <property type="term" value="C:nucleus"/>
    <property type="evidence" value="ECO:0007669"/>
    <property type="project" value="UniProtKB-SubCell"/>
</dbReference>
<dbReference type="Pfam" id="PF00656">
    <property type="entry name" value="Peptidase_C14"/>
    <property type="match status" value="1"/>
</dbReference>
<evidence type="ECO:0000259" key="19">
    <source>
        <dbReference type="PROSITE" id="PS50207"/>
    </source>
</evidence>
<evidence type="ECO:0000256" key="3">
    <source>
        <dbReference type="ARBA" id="ARBA00010134"/>
    </source>
</evidence>
<protein>
    <recommendedName>
        <fullName evidence="15">Caspase-8</fullName>
        <ecNumber evidence="14">3.4.22.61</ecNumber>
    </recommendedName>
</protein>
<evidence type="ECO:0000259" key="20">
    <source>
        <dbReference type="PROSITE" id="PS50208"/>
    </source>
</evidence>
<comment type="similarity">
    <text evidence="3 16">Belongs to the peptidase C14A family.</text>
</comment>
<dbReference type="AlphaFoldDB" id="A0A9D3SN95"/>
<comment type="caution">
    <text evidence="21">The sequence shown here is derived from an EMBL/GenBank/DDBJ whole genome shotgun (WGS) entry which is preliminary data.</text>
</comment>
<evidence type="ECO:0000256" key="15">
    <source>
        <dbReference type="ARBA" id="ARBA00068172"/>
    </source>
</evidence>
<dbReference type="PANTHER" id="PTHR48169">
    <property type="entry name" value="DED DOMAIN-CONTAINING PROTEIN"/>
    <property type="match status" value="1"/>
</dbReference>
<evidence type="ECO:0000256" key="17">
    <source>
        <dbReference type="SAM" id="MobiDB-lite"/>
    </source>
</evidence>
<dbReference type="Pfam" id="PF01335">
    <property type="entry name" value="DED"/>
    <property type="match status" value="2"/>
</dbReference>
<dbReference type="GO" id="GO:0043065">
    <property type="term" value="P:positive regulation of apoptotic process"/>
    <property type="evidence" value="ECO:0007669"/>
    <property type="project" value="UniProtKB-ARBA"/>
</dbReference>
<evidence type="ECO:0000256" key="14">
    <source>
        <dbReference type="ARBA" id="ARBA00066479"/>
    </source>
</evidence>
<dbReference type="FunFam" id="3.40.50.1460:FF:000008">
    <property type="entry name" value="caspase-8 isoform X1"/>
    <property type="match status" value="1"/>
</dbReference>
<evidence type="ECO:0000256" key="9">
    <source>
        <dbReference type="ARBA" id="ARBA00022801"/>
    </source>
</evidence>
<evidence type="ECO:0000256" key="1">
    <source>
        <dbReference type="ARBA" id="ARBA00004123"/>
    </source>
</evidence>
<dbReference type="SUPFAM" id="SSF47986">
    <property type="entry name" value="DEATH domain"/>
    <property type="match status" value="2"/>
</dbReference>
<dbReference type="PROSITE" id="PS01122">
    <property type="entry name" value="CASPASE_CYS"/>
    <property type="match status" value="1"/>
</dbReference>
<evidence type="ECO:0000256" key="13">
    <source>
        <dbReference type="ARBA" id="ARBA00051626"/>
    </source>
</evidence>
<dbReference type="GO" id="GO:0005886">
    <property type="term" value="C:plasma membrane"/>
    <property type="evidence" value="ECO:0007669"/>
    <property type="project" value="UniProtKB-ARBA"/>
</dbReference>
<dbReference type="FunFam" id="1.10.533.10:FF:000016">
    <property type="entry name" value="CASP8 and FADD-like apoptosis regulator"/>
    <property type="match status" value="1"/>
</dbReference>
<feature type="compositionally biased region" description="Polar residues" evidence="17">
    <location>
        <begin position="193"/>
        <end position="203"/>
    </location>
</feature>
<keyword evidence="10" id="KW-0788">Thiol protease</keyword>
<dbReference type="InterPro" id="IPR016129">
    <property type="entry name" value="Caspase_his_AS"/>
</dbReference>
<evidence type="ECO:0000256" key="7">
    <source>
        <dbReference type="ARBA" id="ARBA00022703"/>
    </source>
</evidence>
<gene>
    <name evidence="21" type="ORF">KOW79_005040</name>
</gene>
<evidence type="ECO:0000313" key="21">
    <source>
        <dbReference type="EMBL" id="KAG7331071.1"/>
    </source>
</evidence>
<sequence length="544" mass="61516">MEDQELLGFQEILVRAQDCLSNSEVLELVFLCADMLRKDLSNVVSARELFTQLQNHDLLHSDDSSLLVELLKIIKRDKLIRDLGLNPQLLCSRVSPYRKMLYELSENISDDELKNFKFMLYQRLPRKKLQQDVTLLQLFLEMEKGECLGADNLSTIEKIIGTVCPHLQKIISCYQMEEGTGVPDKVKFRDRSGSQGTSVTTRPVQPEDSLFATTYRKDVVNPEELLPPSYFNQPPSTETRSLRTSFSGDAVQAQVACLNVTKTQHLTQGDKNTSYPEPNQNKPVVEQYHMSGDWRGHALIINNHDFSRCPRLKNRDGTDLDEEILVSVLKWLGFKIWIKQDCSKESMMKAVAELCRQDHTQADCVVCCVLTHGNEGGLYGVDGERVLIKKLLEQLDGHHCLSLIQKPKLFFIQACQGDKEQTAAFLQSDGSNNTSDKESGLFCDAEVPRETIPVGADYLVAMATVPGYVSFREKVRGTWFIQSLCEKLKQLVPSGIDLLSILTEVNKDVSRKADKNGTRKQMPQPEFTLTKRVIFPIPKTPLPS</sequence>
<comment type="catalytic activity">
    <reaction evidence="13">
        <text>Strict requirement for Asp at position P1 and has a preferred cleavage sequence of (Leu/Asp/Val)-Glu-Thr-Asp-|-(Gly/Ser/Ala).</text>
        <dbReference type="EC" id="3.4.22.61"/>
    </reaction>
</comment>
<evidence type="ECO:0000256" key="6">
    <source>
        <dbReference type="ARBA" id="ARBA00022670"/>
    </source>
</evidence>
<dbReference type="PROSITE" id="PS01121">
    <property type="entry name" value="CASPASE_HIS"/>
    <property type="match status" value="1"/>
</dbReference>
<dbReference type="InterPro" id="IPR011029">
    <property type="entry name" value="DEATH-like_dom_sf"/>
</dbReference>
<dbReference type="Proteomes" id="UP000824219">
    <property type="component" value="Linkage Group LG06"/>
</dbReference>
<dbReference type="InterPro" id="IPR002138">
    <property type="entry name" value="Pept_C14_p10"/>
</dbReference>
<evidence type="ECO:0000256" key="10">
    <source>
        <dbReference type="ARBA" id="ARBA00022807"/>
    </source>
</evidence>
<dbReference type="InterPro" id="IPR011600">
    <property type="entry name" value="Pept_C14_caspase"/>
</dbReference>
<dbReference type="CDD" id="cd08334">
    <property type="entry name" value="DED_Caspase_8_10_r2"/>
    <property type="match status" value="1"/>
</dbReference>
<dbReference type="GO" id="GO:0051604">
    <property type="term" value="P:protein maturation"/>
    <property type="evidence" value="ECO:0007669"/>
    <property type="project" value="UniProtKB-ARBA"/>
</dbReference>
<dbReference type="GO" id="GO:0006915">
    <property type="term" value="P:apoptotic process"/>
    <property type="evidence" value="ECO:0007669"/>
    <property type="project" value="UniProtKB-KW"/>
</dbReference>
<dbReference type="InterPro" id="IPR033139">
    <property type="entry name" value="Caspase_cys_AS"/>
</dbReference>
<evidence type="ECO:0000256" key="4">
    <source>
        <dbReference type="ARBA" id="ARBA00022490"/>
    </source>
</evidence>
<keyword evidence="9" id="KW-0378">Hydrolase</keyword>